<dbReference type="RefSeq" id="WP_152189595.1">
    <property type="nucleotide sequence ID" value="NZ_WFKJ01000016.1"/>
</dbReference>
<sequence>MNAKQKEFIILRADGVTFDKIATTLKTSKSTLIKWSRLYQNEINDIQFESMVKIKEEFEYTRKNKYKILLEQLQKVDDAILQKDLKEASLKELFLIKSNIDNQLNRLEDKTILKDSGLQCFNEYTNQNEMIKIKLNDV</sequence>
<accession>A0ABQ6VLT6</accession>
<proteinExistence type="predicted"/>
<name>A0ABQ6VLT6_9BACT</name>
<evidence type="ECO:0000313" key="2">
    <source>
        <dbReference type="Proteomes" id="UP000461010"/>
    </source>
</evidence>
<evidence type="ECO:0008006" key="3">
    <source>
        <dbReference type="Google" id="ProtNLM"/>
    </source>
</evidence>
<evidence type="ECO:0000313" key="1">
    <source>
        <dbReference type="EMBL" id="KAB7891555.1"/>
    </source>
</evidence>
<protein>
    <recommendedName>
        <fullName evidence="3">Transposase</fullName>
    </recommendedName>
</protein>
<keyword evidence="2" id="KW-1185">Reference proteome</keyword>
<comment type="caution">
    <text evidence="1">The sequence shown here is derived from an EMBL/GenBank/DDBJ whole genome shotgun (WGS) entry which is preliminary data.</text>
</comment>
<organism evidence="1 2">
    <name type="scientific">Poseidonibacter ostreae</name>
    <dbReference type="NCBI Taxonomy" id="2654171"/>
    <lineage>
        <taxon>Bacteria</taxon>
        <taxon>Pseudomonadati</taxon>
        <taxon>Campylobacterota</taxon>
        <taxon>Epsilonproteobacteria</taxon>
        <taxon>Campylobacterales</taxon>
        <taxon>Arcobacteraceae</taxon>
        <taxon>Poseidonibacter</taxon>
    </lineage>
</organism>
<gene>
    <name evidence="1" type="ORF">GBG18_06750</name>
</gene>
<reference evidence="1 2" key="1">
    <citation type="submission" date="2019-10" db="EMBL/GenBank/DDBJ databases">
        <title>Poseidonibacter ostreae sp. nov., isolated from the gut of the Ostrea denselamellosa.</title>
        <authorList>
            <person name="Choi A."/>
        </authorList>
    </citation>
    <scope>NUCLEOTIDE SEQUENCE [LARGE SCALE GENOMIC DNA]</scope>
    <source>
        <strain evidence="1 2">SJOD-M-5</strain>
    </source>
</reference>
<dbReference type="EMBL" id="WFKJ01000016">
    <property type="protein sequence ID" value="KAB7891555.1"/>
    <property type="molecule type" value="Genomic_DNA"/>
</dbReference>
<dbReference type="Proteomes" id="UP000461010">
    <property type="component" value="Unassembled WGS sequence"/>
</dbReference>